<accession>A0A8J2UG14</accession>
<keyword evidence="2" id="KW-1185">Reference proteome</keyword>
<organism evidence="1 2">
    <name type="scientific">Puia dinghuensis</name>
    <dbReference type="NCBI Taxonomy" id="1792502"/>
    <lineage>
        <taxon>Bacteria</taxon>
        <taxon>Pseudomonadati</taxon>
        <taxon>Bacteroidota</taxon>
        <taxon>Chitinophagia</taxon>
        <taxon>Chitinophagales</taxon>
        <taxon>Chitinophagaceae</taxon>
        <taxon>Puia</taxon>
    </lineage>
</organism>
<gene>
    <name evidence="1" type="ORF">GCM10011511_37740</name>
</gene>
<comment type="caution">
    <text evidence="1">The sequence shown here is derived from an EMBL/GenBank/DDBJ whole genome shotgun (WGS) entry which is preliminary data.</text>
</comment>
<evidence type="ECO:0000313" key="1">
    <source>
        <dbReference type="EMBL" id="GGB10606.1"/>
    </source>
</evidence>
<dbReference type="Proteomes" id="UP000607559">
    <property type="component" value="Unassembled WGS sequence"/>
</dbReference>
<sequence>MGKYLFVQVDDRIRRLERKDVYAVQYCDGRVFRVFDGGYYTLLNPGEPIPLYEVHEYPAGKGDILRIKYYFSKDAAADVEELTLSNVKEAFAGNAKFEQELDLQFSTDRDLYAYDDYNKCYRLDRLYVLCK</sequence>
<reference evidence="1" key="1">
    <citation type="journal article" date="2014" name="Int. J. Syst. Evol. Microbiol.">
        <title>Complete genome sequence of Corynebacterium casei LMG S-19264T (=DSM 44701T), isolated from a smear-ripened cheese.</title>
        <authorList>
            <consortium name="US DOE Joint Genome Institute (JGI-PGF)"/>
            <person name="Walter F."/>
            <person name="Albersmeier A."/>
            <person name="Kalinowski J."/>
            <person name="Ruckert C."/>
        </authorList>
    </citation>
    <scope>NUCLEOTIDE SEQUENCE</scope>
    <source>
        <strain evidence="1">CGMCC 1.15448</strain>
    </source>
</reference>
<protein>
    <submittedName>
        <fullName evidence="1">Uncharacterized protein</fullName>
    </submittedName>
</protein>
<dbReference type="AlphaFoldDB" id="A0A8J2UG14"/>
<name>A0A8J2UG14_9BACT</name>
<evidence type="ECO:0000313" key="2">
    <source>
        <dbReference type="Proteomes" id="UP000607559"/>
    </source>
</evidence>
<dbReference type="EMBL" id="BMJC01000004">
    <property type="protein sequence ID" value="GGB10606.1"/>
    <property type="molecule type" value="Genomic_DNA"/>
</dbReference>
<proteinExistence type="predicted"/>
<reference evidence="1" key="2">
    <citation type="submission" date="2020-09" db="EMBL/GenBank/DDBJ databases">
        <authorList>
            <person name="Sun Q."/>
            <person name="Zhou Y."/>
        </authorList>
    </citation>
    <scope>NUCLEOTIDE SEQUENCE</scope>
    <source>
        <strain evidence="1">CGMCC 1.15448</strain>
    </source>
</reference>